<evidence type="ECO:0000313" key="2">
    <source>
        <dbReference type="Proteomes" id="UP001208570"/>
    </source>
</evidence>
<organism evidence="1 2">
    <name type="scientific">Paralvinella palmiformis</name>
    <dbReference type="NCBI Taxonomy" id="53620"/>
    <lineage>
        <taxon>Eukaryota</taxon>
        <taxon>Metazoa</taxon>
        <taxon>Spiralia</taxon>
        <taxon>Lophotrochozoa</taxon>
        <taxon>Annelida</taxon>
        <taxon>Polychaeta</taxon>
        <taxon>Sedentaria</taxon>
        <taxon>Canalipalpata</taxon>
        <taxon>Terebellida</taxon>
        <taxon>Terebelliformia</taxon>
        <taxon>Alvinellidae</taxon>
        <taxon>Paralvinella</taxon>
    </lineage>
</organism>
<accession>A0AAD9JE44</accession>
<sequence>MPLVVSKMLWVYSLRQRIELPMNKFKVVSPHSLEGDLGWHL</sequence>
<dbReference type="Proteomes" id="UP001208570">
    <property type="component" value="Unassembled WGS sequence"/>
</dbReference>
<name>A0AAD9JE44_9ANNE</name>
<proteinExistence type="predicted"/>
<reference evidence="1" key="1">
    <citation type="journal article" date="2023" name="Mol. Biol. Evol.">
        <title>Third-Generation Sequencing Reveals the Adaptive Role of the Epigenome in Three Deep-Sea Polychaetes.</title>
        <authorList>
            <person name="Perez M."/>
            <person name="Aroh O."/>
            <person name="Sun Y."/>
            <person name="Lan Y."/>
            <person name="Juniper S.K."/>
            <person name="Young C.R."/>
            <person name="Angers B."/>
            <person name="Qian P.Y."/>
        </authorList>
    </citation>
    <scope>NUCLEOTIDE SEQUENCE</scope>
    <source>
        <strain evidence="1">P08H-3</strain>
    </source>
</reference>
<dbReference type="EMBL" id="JAODUP010000380">
    <property type="protein sequence ID" value="KAK2150966.1"/>
    <property type="molecule type" value="Genomic_DNA"/>
</dbReference>
<keyword evidence="2" id="KW-1185">Reference proteome</keyword>
<protein>
    <submittedName>
        <fullName evidence="1">Uncharacterized protein</fullName>
    </submittedName>
</protein>
<evidence type="ECO:0000313" key="1">
    <source>
        <dbReference type="EMBL" id="KAK2150966.1"/>
    </source>
</evidence>
<gene>
    <name evidence="1" type="ORF">LSH36_380g01000</name>
</gene>
<feature type="non-terminal residue" evidence="1">
    <location>
        <position position="41"/>
    </location>
</feature>
<dbReference type="AlphaFoldDB" id="A0AAD9JE44"/>
<comment type="caution">
    <text evidence="1">The sequence shown here is derived from an EMBL/GenBank/DDBJ whole genome shotgun (WGS) entry which is preliminary data.</text>
</comment>